<dbReference type="AlphaFoldDB" id="A0A414Q2K0"/>
<dbReference type="EMBL" id="QRHL01000001">
    <property type="protein sequence ID" value="RHF74902.1"/>
    <property type="molecule type" value="Genomic_DNA"/>
</dbReference>
<evidence type="ECO:0000313" key="2">
    <source>
        <dbReference type="Proteomes" id="UP000284676"/>
    </source>
</evidence>
<accession>A0A414Q2K0</accession>
<evidence type="ECO:0000313" key="1">
    <source>
        <dbReference type="EMBL" id="RHF74902.1"/>
    </source>
</evidence>
<proteinExistence type="predicted"/>
<reference evidence="1 2" key="1">
    <citation type="submission" date="2018-08" db="EMBL/GenBank/DDBJ databases">
        <title>A genome reference for cultivated species of the human gut microbiota.</title>
        <authorList>
            <person name="Zou Y."/>
            <person name="Xue W."/>
            <person name="Luo G."/>
        </authorList>
    </citation>
    <scope>NUCLEOTIDE SEQUENCE [LARGE SCALE GENOMIC DNA]</scope>
    <source>
        <strain evidence="1 2">AM25-1</strain>
    </source>
</reference>
<evidence type="ECO:0008006" key="3">
    <source>
        <dbReference type="Google" id="ProtNLM"/>
    </source>
</evidence>
<gene>
    <name evidence="1" type="ORF">DW663_00495</name>
</gene>
<dbReference type="Proteomes" id="UP000284676">
    <property type="component" value="Unassembled WGS sequence"/>
</dbReference>
<name>A0A414Q2K0_FUSMR</name>
<organism evidence="1 2">
    <name type="scientific">Fusobacterium mortiferum</name>
    <dbReference type="NCBI Taxonomy" id="850"/>
    <lineage>
        <taxon>Bacteria</taxon>
        <taxon>Fusobacteriati</taxon>
        <taxon>Fusobacteriota</taxon>
        <taxon>Fusobacteriia</taxon>
        <taxon>Fusobacteriales</taxon>
        <taxon>Fusobacteriaceae</taxon>
        <taxon>Fusobacterium</taxon>
    </lineage>
</organism>
<sequence>MCMKKPNLFNFATSELSQDAFLCYLFNFAKEEYKENIKEYELANFILRELLKKCNLEIPKIENLDIKKQFYGIDILLIINEKTFIIIEDKTNTNERENQLEGYKKKINQHFIKNSIENLKTVYYKTGDESLSNIKRKKETVDCVLMREEILELMEFYDGNNIIINDYIENLKNIQANRENFKNIDLKNEILSWNEIHGFYNALDKKFEKGILPVGVNFAWEYVPNPSGGFMSYFFPALLSFKTFSIYSQIEASSGNNNESKLFLGKEKLKYVIKIHSSNKNSKLLYPIYDIIKNNWKDKFNIKKVSKFGNGYTMSVLIIEDYLALDNENRIDINNTALNMVNIIKEIQKLRDKFEDLEN</sequence>
<protein>
    <recommendedName>
        <fullName evidence="3">Nuclease</fullName>
    </recommendedName>
</protein>
<comment type="caution">
    <text evidence="1">The sequence shown here is derived from an EMBL/GenBank/DDBJ whole genome shotgun (WGS) entry which is preliminary data.</text>
</comment>